<name>A0ABN8PSJ3_9CNID</name>
<dbReference type="Proteomes" id="UP001159405">
    <property type="component" value="Unassembled WGS sequence"/>
</dbReference>
<comment type="caution">
    <text evidence="1">The sequence shown here is derived from an EMBL/GenBank/DDBJ whole genome shotgun (WGS) entry which is preliminary data.</text>
</comment>
<proteinExistence type="predicted"/>
<dbReference type="EMBL" id="CALNXK010000084">
    <property type="protein sequence ID" value="CAH3148575.1"/>
    <property type="molecule type" value="Genomic_DNA"/>
</dbReference>
<keyword evidence="2" id="KW-1185">Reference proteome</keyword>
<gene>
    <name evidence="1" type="ORF">PLOB_00046678</name>
</gene>
<organism evidence="1 2">
    <name type="scientific">Porites lobata</name>
    <dbReference type="NCBI Taxonomy" id="104759"/>
    <lineage>
        <taxon>Eukaryota</taxon>
        <taxon>Metazoa</taxon>
        <taxon>Cnidaria</taxon>
        <taxon>Anthozoa</taxon>
        <taxon>Hexacorallia</taxon>
        <taxon>Scleractinia</taxon>
        <taxon>Fungiina</taxon>
        <taxon>Poritidae</taxon>
        <taxon>Porites</taxon>
    </lineage>
</organism>
<evidence type="ECO:0000313" key="2">
    <source>
        <dbReference type="Proteomes" id="UP001159405"/>
    </source>
</evidence>
<sequence>MRTPSRPTRDIHDYASRRPNCIIESLQKTYQSSFVVYKGDQTREGAKELRLFPKEFGQGVRQQRVRGETQEKPGTLPLAISMMKRIMAPQTQSLNMLEELQGLYEERGDHLVTGTSVENYRVVFSKGEVVALKHNYTGRIWSLFF</sequence>
<protein>
    <submittedName>
        <fullName evidence="1">Uncharacterized protein</fullName>
    </submittedName>
</protein>
<reference evidence="1 2" key="1">
    <citation type="submission" date="2022-05" db="EMBL/GenBank/DDBJ databases">
        <authorList>
            <consortium name="Genoscope - CEA"/>
            <person name="William W."/>
        </authorList>
    </citation>
    <scope>NUCLEOTIDE SEQUENCE [LARGE SCALE GENOMIC DNA]</scope>
</reference>
<accession>A0ABN8PSJ3</accession>
<evidence type="ECO:0000313" key="1">
    <source>
        <dbReference type="EMBL" id="CAH3148575.1"/>
    </source>
</evidence>